<dbReference type="EMBL" id="SWLB01000017">
    <property type="protein sequence ID" value="KAF3327480.1"/>
    <property type="molecule type" value="Genomic_DNA"/>
</dbReference>
<accession>A0A833VI61</accession>
<evidence type="ECO:0000313" key="3">
    <source>
        <dbReference type="Proteomes" id="UP000623129"/>
    </source>
</evidence>
<organism evidence="2 3">
    <name type="scientific">Carex littledalei</name>
    <dbReference type="NCBI Taxonomy" id="544730"/>
    <lineage>
        <taxon>Eukaryota</taxon>
        <taxon>Viridiplantae</taxon>
        <taxon>Streptophyta</taxon>
        <taxon>Embryophyta</taxon>
        <taxon>Tracheophyta</taxon>
        <taxon>Spermatophyta</taxon>
        <taxon>Magnoliopsida</taxon>
        <taxon>Liliopsida</taxon>
        <taxon>Poales</taxon>
        <taxon>Cyperaceae</taxon>
        <taxon>Cyperoideae</taxon>
        <taxon>Cariceae</taxon>
        <taxon>Carex</taxon>
        <taxon>Carex subgen. Euthyceras</taxon>
    </lineage>
</organism>
<sequence length="90" mass="9663">MAARMAISSSLSRISSSSFSARLVPRRSLAGTADHHGPTKVNIWEDPLSPSKWKEEQFVLASLSGWFLLGYGASKIFGGKKEEAIVAPAS</sequence>
<comment type="caution">
    <text evidence="2">The sequence shown here is derived from an EMBL/GenBank/DDBJ whole genome shotgun (WGS) entry which is preliminary data.</text>
</comment>
<proteinExistence type="predicted"/>
<evidence type="ECO:0000256" key="1">
    <source>
        <dbReference type="SAM" id="MobiDB-lite"/>
    </source>
</evidence>
<reference evidence="2" key="1">
    <citation type="submission" date="2020-01" db="EMBL/GenBank/DDBJ databases">
        <title>Genome sequence of Kobresia littledalei, the first chromosome-level genome in the family Cyperaceae.</title>
        <authorList>
            <person name="Qu G."/>
        </authorList>
    </citation>
    <scope>NUCLEOTIDE SEQUENCE</scope>
    <source>
        <strain evidence="2">C.B.Clarke</strain>
        <tissue evidence="2">Leaf</tissue>
    </source>
</reference>
<evidence type="ECO:0000313" key="2">
    <source>
        <dbReference type="EMBL" id="KAF3327480.1"/>
    </source>
</evidence>
<feature type="region of interest" description="Disordered" evidence="1">
    <location>
        <begin position="1"/>
        <end position="21"/>
    </location>
</feature>
<dbReference type="OrthoDB" id="537257at2759"/>
<protein>
    <submittedName>
        <fullName evidence="2">Uncharacterized protein</fullName>
    </submittedName>
</protein>
<name>A0A833VI61_9POAL</name>
<dbReference type="AlphaFoldDB" id="A0A833VI61"/>
<dbReference type="Proteomes" id="UP000623129">
    <property type="component" value="Unassembled WGS sequence"/>
</dbReference>
<dbReference type="PANTHER" id="PTHR35292:SF13">
    <property type="entry name" value="OS03G0581800 PROTEIN"/>
    <property type="match status" value="1"/>
</dbReference>
<dbReference type="PANTHER" id="PTHR35292">
    <property type="entry name" value="EXPRESSED PROTEIN"/>
    <property type="match status" value="1"/>
</dbReference>
<gene>
    <name evidence="2" type="ORF">FCM35_KLT07598</name>
</gene>
<keyword evidence="3" id="KW-1185">Reference proteome</keyword>